<protein>
    <submittedName>
        <fullName evidence="3">Uncharacterized protein</fullName>
    </submittedName>
</protein>
<organism evidence="3 4">
    <name type="scientific">Paraburkholderia strydomiana</name>
    <dbReference type="NCBI Taxonomy" id="1245417"/>
    <lineage>
        <taxon>Bacteria</taxon>
        <taxon>Pseudomonadati</taxon>
        <taxon>Pseudomonadota</taxon>
        <taxon>Betaproteobacteria</taxon>
        <taxon>Burkholderiales</taxon>
        <taxon>Burkholderiaceae</taxon>
        <taxon>Paraburkholderia</taxon>
    </lineage>
</organism>
<feature type="transmembrane region" description="Helical" evidence="2">
    <location>
        <begin position="6"/>
        <end position="26"/>
    </location>
</feature>
<dbReference type="EMBL" id="JAQQDH010000001">
    <property type="protein sequence ID" value="MFM0442079.1"/>
    <property type="molecule type" value="Genomic_DNA"/>
</dbReference>
<keyword evidence="2" id="KW-0472">Membrane</keyword>
<keyword evidence="2" id="KW-0812">Transmembrane</keyword>
<keyword evidence="4" id="KW-1185">Reference proteome</keyword>
<sequence>MTGLEWFIAALAAAAVVGIAAALIHLRIWPVDTGTHDFNRPLERRNRDADARRSVRE</sequence>
<evidence type="ECO:0000313" key="4">
    <source>
        <dbReference type="Proteomes" id="UP001629288"/>
    </source>
</evidence>
<accession>A0ABW9BUL6</accession>
<proteinExistence type="predicted"/>
<keyword evidence="2" id="KW-1133">Transmembrane helix</keyword>
<comment type="caution">
    <text evidence="3">The sequence shown here is derived from an EMBL/GenBank/DDBJ whole genome shotgun (WGS) entry which is preliminary data.</text>
</comment>
<reference evidence="3 4" key="1">
    <citation type="journal article" date="2024" name="Chem. Sci.">
        <title>Discovery of megapolipeptins by genome mining of a Burkholderiales bacteria collection.</title>
        <authorList>
            <person name="Paulo B.S."/>
            <person name="Recchia M.J.J."/>
            <person name="Lee S."/>
            <person name="Fergusson C.H."/>
            <person name="Romanowski S.B."/>
            <person name="Hernandez A."/>
            <person name="Krull N."/>
            <person name="Liu D.Y."/>
            <person name="Cavanagh H."/>
            <person name="Bos A."/>
            <person name="Gray C.A."/>
            <person name="Murphy B.T."/>
            <person name="Linington R.G."/>
            <person name="Eustaquio A.S."/>
        </authorList>
    </citation>
    <scope>NUCLEOTIDE SEQUENCE [LARGE SCALE GENOMIC DNA]</scope>
    <source>
        <strain evidence="3 4">RL17-379-BIB-C</strain>
    </source>
</reference>
<dbReference type="RefSeq" id="WP_179214263.1">
    <property type="nucleotide sequence ID" value="NZ_JAQQCM010000013.1"/>
</dbReference>
<dbReference type="Proteomes" id="UP001629288">
    <property type="component" value="Unassembled WGS sequence"/>
</dbReference>
<gene>
    <name evidence="3" type="ORF">PQR00_00650</name>
</gene>
<evidence type="ECO:0000313" key="3">
    <source>
        <dbReference type="EMBL" id="MFM0442079.1"/>
    </source>
</evidence>
<evidence type="ECO:0000256" key="2">
    <source>
        <dbReference type="SAM" id="Phobius"/>
    </source>
</evidence>
<name>A0ABW9BUL6_9BURK</name>
<evidence type="ECO:0000256" key="1">
    <source>
        <dbReference type="SAM" id="MobiDB-lite"/>
    </source>
</evidence>
<feature type="region of interest" description="Disordered" evidence="1">
    <location>
        <begin position="34"/>
        <end position="57"/>
    </location>
</feature>